<protein>
    <submittedName>
        <fullName evidence="1">Uncharacterized protein</fullName>
    </submittedName>
</protein>
<evidence type="ECO:0000313" key="2">
    <source>
        <dbReference type="Proteomes" id="UP000632377"/>
    </source>
</evidence>
<dbReference type="Proteomes" id="UP000632377">
    <property type="component" value="Unassembled WGS sequence"/>
</dbReference>
<proteinExistence type="predicted"/>
<sequence length="51" mass="5783">MKLWIPLYNSMGEVGLITSNKNVSYSEEVRYAAVQKYLQGTASKLDICKKI</sequence>
<accession>A0ABS1TAA5</accession>
<dbReference type="EMBL" id="JAESWC010000004">
    <property type="protein sequence ID" value="MBL4936275.1"/>
    <property type="molecule type" value="Genomic_DNA"/>
</dbReference>
<reference evidence="1 2" key="1">
    <citation type="submission" date="2021-01" db="EMBL/GenBank/DDBJ databases">
        <title>Genome public.</title>
        <authorList>
            <person name="Liu C."/>
            <person name="Sun Q."/>
        </authorList>
    </citation>
    <scope>NUCLEOTIDE SEQUENCE [LARGE SCALE GENOMIC DNA]</scope>
    <source>
        <strain evidence="1 2">YIM B02515</strain>
    </source>
</reference>
<dbReference type="InterPro" id="IPR010921">
    <property type="entry name" value="Trp_repressor/repl_initiator"/>
</dbReference>
<gene>
    <name evidence="1" type="ORF">JK636_10935</name>
</gene>
<comment type="caution">
    <text evidence="1">The sequence shown here is derived from an EMBL/GenBank/DDBJ whole genome shotgun (WGS) entry which is preliminary data.</text>
</comment>
<keyword evidence="2" id="KW-1185">Reference proteome</keyword>
<organism evidence="1 2">
    <name type="scientific">Clostridium rhizosphaerae</name>
    <dbReference type="NCBI Taxonomy" id="2803861"/>
    <lineage>
        <taxon>Bacteria</taxon>
        <taxon>Bacillati</taxon>
        <taxon>Bacillota</taxon>
        <taxon>Clostridia</taxon>
        <taxon>Eubacteriales</taxon>
        <taxon>Clostridiaceae</taxon>
        <taxon>Clostridium</taxon>
    </lineage>
</organism>
<dbReference type="SUPFAM" id="SSF48295">
    <property type="entry name" value="TrpR-like"/>
    <property type="match status" value="1"/>
</dbReference>
<evidence type="ECO:0000313" key="1">
    <source>
        <dbReference type="EMBL" id="MBL4936275.1"/>
    </source>
</evidence>
<name>A0ABS1TAA5_9CLOT</name>